<feature type="compositionally biased region" description="Basic residues" evidence="1">
    <location>
        <begin position="1"/>
        <end position="11"/>
    </location>
</feature>
<feature type="region of interest" description="Disordered" evidence="1">
    <location>
        <begin position="1"/>
        <end position="79"/>
    </location>
</feature>
<protein>
    <submittedName>
        <fullName evidence="2">Uncharacterized protein</fullName>
    </submittedName>
</protein>
<dbReference type="EMBL" id="MU157840">
    <property type="protein sequence ID" value="KAF9530472.1"/>
    <property type="molecule type" value="Genomic_DNA"/>
</dbReference>
<feature type="region of interest" description="Disordered" evidence="1">
    <location>
        <begin position="270"/>
        <end position="293"/>
    </location>
</feature>
<gene>
    <name evidence="2" type="ORF">CPB83DRAFT_850989</name>
</gene>
<feature type="compositionally biased region" description="Polar residues" evidence="1">
    <location>
        <begin position="139"/>
        <end position="153"/>
    </location>
</feature>
<evidence type="ECO:0000313" key="3">
    <source>
        <dbReference type="Proteomes" id="UP000807306"/>
    </source>
</evidence>
<proteinExistence type="predicted"/>
<feature type="region of interest" description="Disordered" evidence="1">
    <location>
        <begin position="136"/>
        <end position="211"/>
    </location>
</feature>
<feature type="compositionally biased region" description="Low complexity" evidence="1">
    <location>
        <begin position="154"/>
        <end position="165"/>
    </location>
</feature>
<comment type="caution">
    <text evidence="2">The sequence shown here is derived from an EMBL/GenBank/DDBJ whole genome shotgun (WGS) entry which is preliminary data.</text>
</comment>
<dbReference type="Proteomes" id="UP000807306">
    <property type="component" value="Unassembled WGS sequence"/>
</dbReference>
<accession>A0A9P6EKH0</accession>
<reference evidence="2" key="1">
    <citation type="submission" date="2020-11" db="EMBL/GenBank/DDBJ databases">
        <authorList>
            <consortium name="DOE Joint Genome Institute"/>
            <person name="Ahrendt S."/>
            <person name="Riley R."/>
            <person name="Andreopoulos W."/>
            <person name="Labutti K."/>
            <person name="Pangilinan J."/>
            <person name="Ruiz-Duenas F.J."/>
            <person name="Barrasa J.M."/>
            <person name="Sanchez-Garcia M."/>
            <person name="Camarero S."/>
            <person name="Miyauchi S."/>
            <person name="Serrano A."/>
            <person name="Linde D."/>
            <person name="Babiker R."/>
            <person name="Drula E."/>
            <person name="Ayuso-Fernandez I."/>
            <person name="Pacheco R."/>
            <person name="Padilla G."/>
            <person name="Ferreira P."/>
            <person name="Barriuso J."/>
            <person name="Kellner H."/>
            <person name="Castanera R."/>
            <person name="Alfaro M."/>
            <person name="Ramirez L."/>
            <person name="Pisabarro A.G."/>
            <person name="Kuo A."/>
            <person name="Tritt A."/>
            <person name="Lipzen A."/>
            <person name="He G."/>
            <person name="Yan M."/>
            <person name="Ng V."/>
            <person name="Cullen D."/>
            <person name="Martin F."/>
            <person name="Rosso M.-N."/>
            <person name="Henrissat B."/>
            <person name="Hibbett D."/>
            <person name="Martinez A.T."/>
            <person name="Grigoriev I.V."/>
        </authorList>
    </citation>
    <scope>NUCLEOTIDE SEQUENCE</scope>
    <source>
        <strain evidence="2">CBS 506.95</strain>
    </source>
</reference>
<evidence type="ECO:0000256" key="1">
    <source>
        <dbReference type="SAM" id="MobiDB-lite"/>
    </source>
</evidence>
<name>A0A9P6EKH0_9AGAR</name>
<feature type="compositionally biased region" description="Basic and acidic residues" evidence="1">
    <location>
        <begin position="42"/>
        <end position="52"/>
    </location>
</feature>
<sequence>MQRVGQSHRNRASNLNSNIGSEKRFSPYKVPPSSPPSRHSPAKRDEDERTQENDVPQIAARSKSAMKTTKTAAERTREQSILNDPLANLLSPYYVECKQCKKQIKLSSKSAYDTFHWRNHRKRCVKSFKKKGKPIKFSVASSPSPVDTSSTAVTITPPHSPSIPTYDSSRDRMTPPLMPDEEDQRSEQSSEVQSPILESHPIPADHPPPSINYYDYNVEDYLGRSHPGYVQRHSTRHLSCTSASTGSHNWSWSQLKPSRFVVEGARYDRRNSADDDCTSDHSSAHSTGDERVQEAARTLSLLSRAR</sequence>
<dbReference type="AlphaFoldDB" id="A0A9P6EKH0"/>
<dbReference type="OrthoDB" id="3268830at2759"/>
<organism evidence="2 3">
    <name type="scientific">Crepidotus variabilis</name>
    <dbReference type="NCBI Taxonomy" id="179855"/>
    <lineage>
        <taxon>Eukaryota</taxon>
        <taxon>Fungi</taxon>
        <taxon>Dikarya</taxon>
        <taxon>Basidiomycota</taxon>
        <taxon>Agaricomycotina</taxon>
        <taxon>Agaricomycetes</taxon>
        <taxon>Agaricomycetidae</taxon>
        <taxon>Agaricales</taxon>
        <taxon>Agaricineae</taxon>
        <taxon>Crepidotaceae</taxon>
        <taxon>Crepidotus</taxon>
    </lineage>
</organism>
<keyword evidence="3" id="KW-1185">Reference proteome</keyword>
<evidence type="ECO:0000313" key="2">
    <source>
        <dbReference type="EMBL" id="KAF9530472.1"/>
    </source>
</evidence>